<dbReference type="Gene3D" id="1.10.730.10">
    <property type="entry name" value="Isoleucyl-tRNA Synthetase, Domain 1"/>
    <property type="match status" value="1"/>
</dbReference>
<proteinExistence type="predicted"/>
<comment type="caution">
    <text evidence="6">The sequence shown here is derived from an EMBL/GenBank/DDBJ whole genome shotgun (WGS) entry which is preliminary data.</text>
</comment>
<evidence type="ECO:0000313" key="6">
    <source>
        <dbReference type="EMBL" id="RDY13073.1"/>
    </source>
</evidence>
<keyword evidence="6" id="KW-0436">Ligase</keyword>
<keyword evidence="4" id="KW-0472">Membrane</keyword>
<evidence type="ECO:0000256" key="1">
    <source>
        <dbReference type="ARBA" id="ARBA00012837"/>
    </source>
</evidence>
<organism evidence="6 7">
    <name type="scientific">Mucuna pruriens</name>
    <name type="common">Velvet bean</name>
    <name type="synonym">Dolichos pruriens</name>
    <dbReference type="NCBI Taxonomy" id="157652"/>
    <lineage>
        <taxon>Eukaryota</taxon>
        <taxon>Viridiplantae</taxon>
        <taxon>Streptophyta</taxon>
        <taxon>Embryophyta</taxon>
        <taxon>Tracheophyta</taxon>
        <taxon>Spermatophyta</taxon>
        <taxon>Magnoliopsida</taxon>
        <taxon>eudicotyledons</taxon>
        <taxon>Gunneridae</taxon>
        <taxon>Pentapetalae</taxon>
        <taxon>rosids</taxon>
        <taxon>fabids</taxon>
        <taxon>Fabales</taxon>
        <taxon>Fabaceae</taxon>
        <taxon>Papilionoideae</taxon>
        <taxon>50 kb inversion clade</taxon>
        <taxon>NPAAA clade</taxon>
        <taxon>indigoferoid/millettioid clade</taxon>
        <taxon>Phaseoleae</taxon>
        <taxon>Mucuna</taxon>
    </lineage>
</organism>
<dbReference type="GO" id="GO:0004814">
    <property type="term" value="F:arginine-tRNA ligase activity"/>
    <property type="evidence" value="ECO:0007669"/>
    <property type="project" value="UniProtKB-EC"/>
</dbReference>
<keyword evidence="4" id="KW-1133">Transmembrane helix</keyword>
<keyword evidence="4" id="KW-0812">Transmembrane</keyword>
<dbReference type="SUPFAM" id="SSF47323">
    <property type="entry name" value="Anticodon-binding domain of a subclass of class I aminoacyl-tRNA synthetases"/>
    <property type="match status" value="1"/>
</dbReference>
<sequence length="345" mass="37942">MLIDGIDAWAPRLPIKRVLVDLLDEAKSRCKTAILERDTAKDWSEEEIEKTSEAIGDKGNTAVYLLYAHARICSIIRKSGRDMEEVKRNGKIVLDHEDERLLGLHLLQFLELWPEIIAKGGTPVCRARCVPQLGKGLGLSFTMLLIAQLGRDWIYSQNIMLMQLVVILFSFCLIVQMILRPSTEYGLIPMKEEPILPIGYNRSLHEDSNLPAKAVYPPTGGPTSVHSVPPDYAPNSTVTGSQVGVALTPKLIATLASFLPATTQSSVMAPSQQTIKLTTKSPESTSTDGQRSRSGVQHGKPINGRLKRPIRSSTRKVRQRTAEKADPGLDTESPSTDGRRGRSGV</sequence>
<dbReference type="InterPro" id="IPR008909">
    <property type="entry name" value="DALR_anticod-bd"/>
</dbReference>
<dbReference type="AlphaFoldDB" id="A0A371IDG6"/>
<feature type="region of interest" description="Disordered" evidence="3">
    <location>
        <begin position="265"/>
        <end position="345"/>
    </location>
</feature>
<protein>
    <recommendedName>
        <fullName evidence="1">arginine--tRNA ligase</fullName>
        <ecNumber evidence="1">6.1.1.19</ecNumber>
    </recommendedName>
</protein>
<dbReference type="GO" id="GO:0006420">
    <property type="term" value="P:arginyl-tRNA aminoacylation"/>
    <property type="evidence" value="ECO:0007669"/>
    <property type="project" value="InterPro"/>
</dbReference>
<feature type="transmembrane region" description="Helical" evidence="4">
    <location>
        <begin position="160"/>
        <end position="179"/>
    </location>
</feature>
<evidence type="ECO:0000313" key="7">
    <source>
        <dbReference type="Proteomes" id="UP000257109"/>
    </source>
</evidence>
<keyword evidence="7" id="KW-1185">Reference proteome</keyword>
<reference evidence="6" key="1">
    <citation type="submission" date="2018-05" db="EMBL/GenBank/DDBJ databases">
        <title>Draft genome of Mucuna pruriens seed.</title>
        <authorList>
            <person name="Nnadi N.E."/>
            <person name="Vos R."/>
            <person name="Hasami M.H."/>
            <person name="Devisetty U.K."/>
            <person name="Aguiy J.C."/>
        </authorList>
    </citation>
    <scope>NUCLEOTIDE SEQUENCE [LARGE SCALE GENOMIC DNA]</scope>
    <source>
        <strain evidence="6">JCA_2017</strain>
    </source>
</reference>
<dbReference type="Pfam" id="PF05746">
    <property type="entry name" value="DALR_1"/>
    <property type="match status" value="1"/>
</dbReference>
<evidence type="ECO:0000256" key="2">
    <source>
        <dbReference type="ARBA" id="ARBA00049339"/>
    </source>
</evidence>
<dbReference type="OrthoDB" id="68056at2759"/>
<dbReference type="EC" id="6.1.1.19" evidence="1"/>
<dbReference type="EMBL" id="QJKJ01000348">
    <property type="protein sequence ID" value="RDY13073.1"/>
    <property type="molecule type" value="Genomic_DNA"/>
</dbReference>
<gene>
    <name evidence="6" type="ORF">CR513_02060</name>
</gene>
<feature type="compositionally biased region" description="Polar residues" evidence="3">
    <location>
        <begin position="265"/>
        <end position="295"/>
    </location>
</feature>
<evidence type="ECO:0000256" key="4">
    <source>
        <dbReference type="SAM" id="Phobius"/>
    </source>
</evidence>
<feature type="compositionally biased region" description="Basic residues" evidence="3">
    <location>
        <begin position="305"/>
        <end position="319"/>
    </location>
</feature>
<feature type="region of interest" description="Disordered" evidence="3">
    <location>
        <begin position="211"/>
        <end position="233"/>
    </location>
</feature>
<dbReference type="InterPro" id="IPR009080">
    <property type="entry name" value="tRNAsynth_Ia_anticodon-bd"/>
</dbReference>
<accession>A0A371IDG6</accession>
<evidence type="ECO:0000256" key="3">
    <source>
        <dbReference type="SAM" id="MobiDB-lite"/>
    </source>
</evidence>
<evidence type="ECO:0000259" key="5">
    <source>
        <dbReference type="Pfam" id="PF05746"/>
    </source>
</evidence>
<dbReference type="STRING" id="157652.A0A371IDG6"/>
<dbReference type="GO" id="GO:0005524">
    <property type="term" value="F:ATP binding"/>
    <property type="evidence" value="ECO:0007669"/>
    <property type="project" value="InterPro"/>
</dbReference>
<feature type="non-terminal residue" evidence="6">
    <location>
        <position position="1"/>
    </location>
</feature>
<feature type="domain" description="DALR anticodon binding" evidence="5">
    <location>
        <begin position="65"/>
        <end position="116"/>
    </location>
</feature>
<comment type="catalytic activity">
    <reaction evidence="2">
        <text>tRNA(Arg) + L-arginine + ATP = L-arginyl-tRNA(Arg) + AMP + diphosphate</text>
        <dbReference type="Rhea" id="RHEA:20301"/>
        <dbReference type="Rhea" id="RHEA-COMP:9658"/>
        <dbReference type="Rhea" id="RHEA-COMP:9673"/>
        <dbReference type="ChEBI" id="CHEBI:30616"/>
        <dbReference type="ChEBI" id="CHEBI:32682"/>
        <dbReference type="ChEBI" id="CHEBI:33019"/>
        <dbReference type="ChEBI" id="CHEBI:78442"/>
        <dbReference type="ChEBI" id="CHEBI:78513"/>
        <dbReference type="ChEBI" id="CHEBI:456215"/>
        <dbReference type="EC" id="6.1.1.19"/>
    </reaction>
</comment>
<dbReference type="PANTHER" id="PTHR11956:SF5">
    <property type="entry name" value="ARGININE--TRNA LIGASE, CYTOPLASMIC"/>
    <property type="match status" value="1"/>
</dbReference>
<dbReference type="PANTHER" id="PTHR11956">
    <property type="entry name" value="ARGINYL-TRNA SYNTHETASE"/>
    <property type="match status" value="1"/>
</dbReference>
<name>A0A371IDG6_MUCPR</name>
<dbReference type="InterPro" id="IPR001278">
    <property type="entry name" value="Arg-tRNA-ligase"/>
</dbReference>
<dbReference type="Proteomes" id="UP000257109">
    <property type="component" value="Unassembled WGS sequence"/>
</dbReference>